<dbReference type="EMBL" id="VTAW01000003">
    <property type="protein sequence ID" value="TYT63230.1"/>
    <property type="molecule type" value="Genomic_DNA"/>
</dbReference>
<proteinExistence type="predicted"/>
<keyword evidence="1" id="KW-1133">Transmembrane helix</keyword>
<sequence>MILAVFLYAALLIASASGTVVGVVTVAKGFARYRQAVTITDTPLSSPDAVAVGPAAVSGTVSTGSPLAVPVIGGDCVAYDLSVRDSGYGSSRRPLSERRVASFSLETESGRIEVSPEAVEAAEFDLSEERRAERTVESYENPPEQVVSFERTRNLPERGMQYDRTFDLAWIEPGDELYAFGRVDANTGLETDGGTAGSKGTILRDGDVTPFFSDKPPEELLRERRFGLVWSVCKGLVVATVSLVVFLWLSGIAPLFLL</sequence>
<reference evidence="2 3" key="1">
    <citation type="submission" date="2019-08" db="EMBL/GenBank/DDBJ databases">
        <title>Archaea genome.</title>
        <authorList>
            <person name="Kajale S."/>
            <person name="Shouche Y."/>
            <person name="Deshpande N."/>
            <person name="Sharma A."/>
        </authorList>
    </citation>
    <scope>NUCLEOTIDE SEQUENCE [LARGE SCALE GENOMIC DNA]</scope>
    <source>
        <strain evidence="2 3">ESP3B_9</strain>
    </source>
</reference>
<keyword evidence="3" id="KW-1185">Reference proteome</keyword>
<evidence type="ECO:0008006" key="4">
    <source>
        <dbReference type="Google" id="ProtNLM"/>
    </source>
</evidence>
<keyword evidence="1" id="KW-0472">Membrane</keyword>
<accession>A0A5D5AUG1</accession>
<evidence type="ECO:0000256" key="1">
    <source>
        <dbReference type="SAM" id="Phobius"/>
    </source>
</evidence>
<dbReference type="AlphaFoldDB" id="A0A5D5AUG1"/>
<evidence type="ECO:0000313" key="2">
    <source>
        <dbReference type="EMBL" id="TYT63230.1"/>
    </source>
</evidence>
<comment type="caution">
    <text evidence="2">The sequence shown here is derived from an EMBL/GenBank/DDBJ whole genome shotgun (WGS) entry which is preliminary data.</text>
</comment>
<keyword evidence="1" id="KW-0812">Transmembrane</keyword>
<feature type="transmembrane region" description="Helical" evidence="1">
    <location>
        <begin position="235"/>
        <end position="257"/>
    </location>
</feature>
<protein>
    <recommendedName>
        <fullName evidence="4">RING-type E3 ubiquitin transferase</fullName>
    </recommendedName>
</protein>
<name>A0A5D5AUG1_9EURY</name>
<dbReference type="Proteomes" id="UP000324104">
    <property type="component" value="Unassembled WGS sequence"/>
</dbReference>
<organism evidence="2 3">
    <name type="scientific">Natrialba swarupiae</name>
    <dbReference type="NCBI Taxonomy" id="2448032"/>
    <lineage>
        <taxon>Archaea</taxon>
        <taxon>Methanobacteriati</taxon>
        <taxon>Methanobacteriota</taxon>
        <taxon>Stenosarchaea group</taxon>
        <taxon>Halobacteria</taxon>
        <taxon>Halobacteriales</taxon>
        <taxon>Natrialbaceae</taxon>
        <taxon>Natrialba</taxon>
    </lineage>
</organism>
<dbReference type="RefSeq" id="WP_149080206.1">
    <property type="nucleotide sequence ID" value="NZ_VTAW01000003.1"/>
</dbReference>
<evidence type="ECO:0000313" key="3">
    <source>
        <dbReference type="Proteomes" id="UP000324104"/>
    </source>
</evidence>
<gene>
    <name evidence="2" type="ORF">FYC77_03920</name>
</gene>